<gene>
    <name evidence="1" type="ORF">L1987_27920</name>
</gene>
<protein>
    <submittedName>
        <fullName evidence="1">Uncharacterized protein</fullName>
    </submittedName>
</protein>
<dbReference type="EMBL" id="CM042026">
    <property type="protein sequence ID" value="KAI3805491.1"/>
    <property type="molecule type" value="Genomic_DNA"/>
</dbReference>
<keyword evidence="2" id="KW-1185">Reference proteome</keyword>
<sequence length="184" mass="21586">MMERQCHGLMHTLEDQENSRRVLLEGRIRSRKWQNHQLLLQLRFKDMDEIMMMEDSFMIKIKEKENILDVQSERSTVLVTLVVNYLIKKKLVVAWNSEDEEDKIKDEKREDEASGTTNNERVIVTKEEPVAPEVETTTSANEASPKASKRDKGKKPMTEEDEKRLKLEAEEKLRAAKARENERS</sequence>
<organism evidence="1 2">
    <name type="scientific">Smallanthus sonchifolius</name>
    <dbReference type="NCBI Taxonomy" id="185202"/>
    <lineage>
        <taxon>Eukaryota</taxon>
        <taxon>Viridiplantae</taxon>
        <taxon>Streptophyta</taxon>
        <taxon>Embryophyta</taxon>
        <taxon>Tracheophyta</taxon>
        <taxon>Spermatophyta</taxon>
        <taxon>Magnoliopsida</taxon>
        <taxon>eudicotyledons</taxon>
        <taxon>Gunneridae</taxon>
        <taxon>Pentapetalae</taxon>
        <taxon>asterids</taxon>
        <taxon>campanulids</taxon>
        <taxon>Asterales</taxon>
        <taxon>Asteraceae</taxon>
        <taxon>Asteroideae</taxon>
        <taxon>Heliantheae alliance</taxon>
        <taxon>Millerieae</taxon>
        <taxon>Smallanthus</taxon>
    </lineage>
</organism>
<dbReference type="Proteomes" id="UP001056120">
    <property type="component" value="Linkage Group LG09"/>
</dbReference>
<comment type="caution">
    <text evidence="1">The sequence shown here is derived from an EMBL/GenBank/DDBJ whole genome shotgun (WGS) entry which is preliminary data.</text>
</comment>
<name>A0ACB9ICJ2_9ASTR</name>
<reference evidence="2" key="1">
    <citation type="journal article" date="2022" name="Mol. Ecol. Resour.">
        <title>The genomes of chicory, endive, great burdock and yacon provide insights into Asteraceae palaeo-polyploidization history and plant inulin production.</title>
        <authorList>
            <person name="Fan W."/>
            <person name="Wang S."/>
            <person name="Wang H."/>
            <person name="Wang A."/>
            <person name="Jiang F."/>
            <person name="Liu H."/>
            <person name="Zhao H."/>
            <person name="Xu D."/>
            <person name="Zhang Y."/>
        </authorList>
    </citation>
    <scope>NUCLEOTIDE SEQUENCE [LARGE SCALE GENOMIC DNA]</scope>
    <source>
        <strain evidence="2">cv. Yunnan</strain>
    </source>
</reference>
<proteinExistence type="predicted"/>
<evidence type="ECO:0000313" key="2">
    <source>
        <dbReference type="Proteomes" id="UP001056120"/>
    </source>
</evidence>
<accession>A0ACB9ICJ2</accession>
<evidence type="ECO:0000313" key="1">
    <source>
        <dbReference type="EMBL" id="KAI3805491.1"/>
    </source>
</evidence>
<reference evidence="1 2" key="2">
    <citation type="journal article" date="2022" name="Mol. Ecol. Resour.">
        <title>The genomes of chicory, endive, great burdock and yacon provide insights into Asteraceae paleo-polyploidization history and plant inulin production.</title>
        <authorList>
            <person name="Fan W."/>
            <person name="Wang S."/>
            <person name="Wang H."/>
            <person name="Wang A."/>
            <person name="Jiang F."/>
            <person name="Liu H."/>
            <person name="Zhao H."/>
            <person name="Xu D."/>
            <person name="Zhang Y."/>
        </authorList>
    </citation>
    <scope>NUCLEOTIDE SEQUENCE [LARGE SCALE GENOMIC DNA]</scope>
    <source>
        <strain evidence="2">cv. Yunnan</strain>
        <tissue evidence="1">Leaves</tissue>
    </source>
</reference>